<feature type="non-terminal residue" evidence="1">
    <location>
        <position position="1"/>
    </location>
</feature>
<reference evidence="1" key="1">
    <citation type="submission" date="2023-11" db="EMBL/GenBank/DDBJ databases">
        <authorList>
            <person name="De Vega J J."/>
            <person name="De Vega J J."/>
        </authorList>
    </citation>
    <scope>NUCLEOTIDE SEQUENCE</scope>
</reference>
<dbReference type="AlphaFoldDB" id="A0AAD2HUH6"/>
<sequence length="128" mass="14299">CCWIPGLVEFIRKLSLVSEMIGRAGMHSRIRVFGRGGLRHTGLWGCWSPNESRGSTRLTRFPHWEPTCMHQPVTPRRLSSAAFVPVGATVTKHVPWMRSETGGHHFPLVFRTEGFETLGNFSQAVGGI</sequence>
<feature type="non-terminal residue" evidence="1">
    <location>
        <position position="128"/>
    </location>
</feature>
<organism evidence="1 2">
    <name type="scientific">Mycena citricolor</name>
    <dbReference type="NCBI Taxonomy" id="2018698"/>
    <lineage>
        <taxon>Eukaryota</taxon>
        <taxon>Fungi</taxon>
        <taxon>Dikarya</taxon>
        <taxon>Basidiomycota</taxon>
        <taxon>Agaricomycotina</taxon>
        <taxon>Agaricomycetes</taxon>
        <taxon>Agaricomycetidae</taxon>
        <taxon>Agaricales</taxon>
        <taxon>Marasmiineae</taxon>
        <taxon>Mycenaceae</taxon>
        <taxon>Mycena</taxon>
    </lineage>
</organism>
<accession>A0AAD2HUH6</accession>
<comment type="caution">
    <text evidence="1">The sequence shown here is derived from an EMBL/GenBank/DDBJ whole genome shotgun (WGS) entry which is preliminary data.</text>
</comment>
<gene>
    <name evidence="1" type="ORF">MYCIT1_LOCUS33604</name>
</gene>
<dbReference type="Proteomes" id="UP001295794">
    <property type="component" value="Unassembled WGS sequence"/>
</dbReference>
<name>A0AAD2HUH6_9AGAR</name>
<evidence type="ECO:0000313" key="2">
    <source>
        <dbReference type="Proteomes" id="UP001295794"/>
    </source>
</evidence>
<proteinExistence type="predicted"/>
<protein>
    <submittedName>
        <fullName evidence="1">Uncharacterized protein</fullName>
    </submittedName>
</protein>
<evidence type="ECO:0000313" key="1">
    <source>
        <dbReference type="EMBL" id="CAK5282120.1"/>
    </source>
</evidence>
<dbReference type="EMBL" id="CAVNYO010000446">
    <property type="protein sequence ID" value="CAK5282120.1"/>
    <property type="molecule type" value="Genomic_DNA"/>
</dbReference>
<keyword evidence="2" id="KW-1185">Reference proteome</keyword>